<dbReference type="EMBL" id="JBBNAF010000003">
    <property type="protein sequence ID" value="KAK9160971.1"/>
    <property type="molecule type" value="Genomic_DNA"/>
</dbReference>
<reference evidence="2 3" key="1">
    <citation type="submission" date="2024-01" db="EMBL/GenBank/DDBJ databases">
        <title>Genome assemblies of Stephania.</title>
        <authorList>
            <person name="Yang L."/>
        </authorList>
    </citation>
    <scope>NUCLEOTIDE SEQUENCE [LARGE SCALE GENOMIC DNA]</scope>
    <source>
        <strain evidence="2">YNDBR</strain>
        <tissue evidence="2">Leaf</tissue>
    </source>
</reference>
<dbReference type="AlphaFoldDB" id="A0AAP0KYD3"/>
<protein>
    <submittedName>
        <fullName evidence="2">Uncharacterized protein</fullName>
    </submittedName>
</protein>
<keyword evidence="1" id="KW-0472">Membrane</keyword>
<comment type="caution">
    <text evidence="2">The sequence shown here is derived from an EMBL/GenBank/DDBJ whole genome shotgun (WGS) entry which is preliminary data.</text>
</comment>
<name>A0AAP0KYD3_9MAGN</name>
<proteinExistence type="predicted"/>
<accession>A0AAP0KYD3</accession>
<keyword evidence="3" id="KW-1185">Reference proteome</keyword>
<evidence type="ECO:0000313" key="3">
    <source>
        <dbReference type="Proteomes" id="UP001420932"/>
    </source>
</evidence>
<evidence type="ECO:0000256" key="1">
    <source>
        <dbReference type="SAM" id="Phobius"/>
    </source>
</evidence>
<sequence length="74" mass="7851">MIYLSMLSLDADSHGSSSRLSFTVFSLCCASFVSLSALILSSLTSPPHGALLGCSLYLGLTKVRESRGTLYETS</sequence>
<dbReference type="Proteomes" id="UP001420932">
    <property type="component" value="Unassembled WGS sequence"/>
</dbReference>
<evidence type="ECO:0000313" key="2">
    <source>
        <dbReference type="EMBL" id="KAK9160971.1"/>
    </source>
</evidence>
<gene>
    <name evidence="2" type="ORF">Syun_007312</name>
</gene>
<keyword evidence="1" id="KW-1133">Transmembrane helix</keyword>
<keyword evidence="1" id="KW-0812">Transmembrane</keyword>
<feature type="transmembrane region" description="Helical" evidence="1">
    <location>
        <begin position="20"/>
        <end position="40"/>
    </location>
</feature>
<organism evidence="2 3">
    <name type="scientific">Stephania yunnanensis</name>
    <dbReference type="NCBI Taxonomy" id="152371"/>
    <lineage>
        <taxon>Eukaryota</taxon>
        <taxon>Viridiplantae</taxon>
        <taxon>Streptophyta</taxon>
        <taxon>Embryophyta</taxon>
        <taxon>Tracheophyta</taxon>
        <taxon>Spermatophyta</taxon>
        <taxon>Magnoliopsida</taxon>
        <taxon>Ranunculales</taxon>
        <taxon>Menispermaceae</taxon>
        <taxon>Menispermoideae</taxon>
        <taxon>Cissampelideae</taxon>
        <taxon>Stephania</taxon>
    </lineage>
</organism>